<dbReference type="InterPro" id="IPR019734">
    <property type="entry name" value="TPR_rpt"/>
</dbReference>
<name>A0A2S4N9Q4_9FLAO</name>
<dbReference type="Gene3D" id="1.25.40.10">
    <property type="entry name" value="Tetratricopeptide repeat domain"/>
    <property type="match status" value="1"/>
</dbReference>
<dbReference type="Proteomes" id="UP000237056">
    <property type="component" value="Unassembled WGS sequence"/>
</dbReference>
<keyword evidence="2" id="KW-1185">Reference proteome</keyword>
<comment type="caution">
    <text evidence="1">The sequence shown here is derived from an EMBL/GenBank/DDBJ whole genome shotgun (WGS) entry which is preliminary data.</text>
</comment>
<sequence>MKYLLFLFLVQIAFSQSSFEKAEKLFEQKKYEEAKVLFETYLKSNPNHIKTIEYIGDCAGQLKDWDQAIKQYKTLKDKFPKSANYWYKYGGAMGMKAKSVNKFKALSMINDVEQAFLTAAKLDAKHVETRWALVFLYLELPAIIGGSEKKAQKYADELMNISKVDGYLADGYINEYFKRYNKAEKNYIDAHELGNSKTTFKKLYDFYYNKLKNKAKAEKLKEQFDKK</sequence>
<dbReference type="InterPro" id="IPR011990">
    <property type="entry name" value="TPR-like_helical_dom_sf"/>
</dbReference>
<evidence type="ECO:0000313" key="1">
    <source>
        <dbReference type="EMBL" id="POS02426.1"/>
    </source>
</evidence>
<dbReference type="Pfam" id="PF14559">
    <property type="entry name" value="TPR_19"/>
    <property type="match status" value="1"/>
</dbReference>
<dbReference type="OrthoDB" id="1416278at2"/>
<reference evidence="1 2" key="1">
    <citation type="submission" date="2018-01" db="EMBL/GenBank/DDBJ databases">
        <title>Genomic Encyclopedia of Type Strains, Phase I: the one thousand microbial genomes (KMG-I) project.</title>
        <authorList>
            <person name="Goeker M."/>
        </authorList>
    </citation>
    <scope>NUCLEOTIDE SEQUENCE [LARGE SCALE GENOMIC DNA]</scope>
    <source>
        <strain evidence="1 2">DSM 17960</strain>
    </source>
</reference>
<dbReference type="SUPFAM" id="SSF48452">
    <property type="entry name" value="TPR-like"/>
    <property type="match status" value="1"/>
</dbReference>
<proteinExistence type="predicted"/>
<gene>
    <name evidence="1" type="ORF">Q361_104148</name>
</gene>
<organism evidence="1 2">
    <name type="scientific">Flavobacterium croceum DSM 17960</name>
    <dbReference type="NCBI Taxonomy" id="1121886"/>
    <lineage>
        <taxon>Bacteria</taxon>
        <taxon>Pseudomonadati</taxon>
        <taxon>Bacteroidota</taxon>
        <taxon>Flavobacteriia</taxon>
        <taxon>Flavobacteriales</taxon>
        <taxon>Flavobacteriaceae</taxon>
        <taxon>Flavobacterium</taxon>
    </lineage>
</organism>
<evidence type="ECO:0000313" key="2">
    <source>
        <dbReference type="Proteomes" id="UP000237056"/>
    </source>
</evidence>
<dbReference type="SMART" id="SM00028">
    <property type="entry name" value="TPR"/>
    <property type="match status" value="3"/>
</dbReference>
<dbReference type="AlphaFoldDB" id="A0A2S4N9Q4"/>
<protein>
    <submittedName>
        <fullName evidence="1">Tetratricopeptide repeat protein</fullName>
    </submittedName>
</protein>
<dbReference type="RefSeq" id="WP_103725480.1">
    <property type="nucleotide sequence ID" value="NZ_PQNY01000004.1"/>
</dbReference>
<accession>A0A2S4N9Q4</accession>
<dbReference type="EMBL" id="PQNY01000004">
    <property type="protein sequence ID" value="POS02426.1"/>
    <property type="molecule type" value="Genomic_DNA"/>
</dbReference>